<evidence type="ECO:0000256" key="4">
    <source>
        <dbReference type="ARBA" id="ARBA00022692"/>
    </source>
</evidence>
<evidence type="ECO:0000256" key="3">
    <source>
        <dbReference type="ARBA" id="ARBA00022679"/>
    </source>
</evidence>
<keyword evidence="5 7" id="KW-1133">Transmembrane helix</keyword>
<dbReference type="InterPro" id="IPR001640">
    <property type="entry name" value="Lgt"/>
</dbReference>
<accession>A0A4V2SPT5</accession>
<evidence type="ECO:0000256" key="6">
    <source>
        <dbReference type="ARBA" id="ARBA00023136"/>
    </source>
</evidence>
<feature type="transmembrane region" description="Helical" evidence="7">
    <location>
        <begin position="249"/>
        <end position="269"/>
    </location>
</feature>
<dbReference type="PANTHER" id="PTHR30589:SF0">
    <property type="entry name" value="PHOSPHATIDYLGLYCEROL--PROLIPOPROTEIN DIACYLGLYCERYL TRANSFERASE"/>
    <property type="match status" value="1"/>
</dbReference>
<sequence length="288" mass="31562">MLSFPPPLVIDYPNIDPVLVEIGPFPIRWYALAYFFGILQAYFYARALVGRLRAPISRQHLDDFILWATLGIVAGGRLGYVLFYNPGRFLAEPLSIFALWDGGMSFHGGLTGVIVAAILFTRANGIPPMRFGDMLACTAPIGLLLGRLANFINGELWGRPTDVPWAMVFPADPLQVPRHPSQLYEAALEGVALFALVNVLAYTTRLGQRRPGVLTGVFLAGYGAARFAVEYVRSPDPQLEGLARSFLSMGQLLSLPMILAGAAIIVWAWRRAPQPEPRDRATPRQGAA</sequence>
<proteinExistence type="inferred from homology"/>
<dbReference type="HAMAP" id="MF_01147">
    <property type="entry name" value="Lgt"/>
    <property type="match status" value="1"/>
</dbReference>
<dbReference type="GO" id="GO:0008961">
    <property type="term" value="F:phosphatidylglycerol-prolipoprotein diacylglyceryl transferase activity"/>
    <property type="evidence" value="ECO:0007669"/>
    <property type="project" value="UniProtKB-UniRule"/>
</dbReference>
<keyword evidence="4 7" id="KW-0812">Transmembrane</keyword>
<organism evidence="8 9">
    <name type="scientific">Rhodothalassium salexigens DSM 2132</name>
    <dbReference type="NCBI Taxonomy" id="1188247"/>
    <lineage>
        <taxon>Bacteria</taxon>
        <taxon>Pseudomonadati</taxon>
        <taxon>Pseudomonadota</taxon>
        <taxon>Alphaproteobacteria</taxon>
        <taxon>Rhodothalassiales</taxon>
        <taxon>Rhodothalassiaceae</taxon>
        <taxon>Rhodothalassium</taxon>
    </lineage>
</organism>
<dbReference type="GO" id="GO:0005886">
    <property type="term" value="C:plasma membrane"/>
    <property type="evidence" value="ECO:0007669"/>
    <property type="project" value="UniProtKB-SubCell"/>
</dbReference>
<evidence type="ECO:0000256" key="2">
    <source>
        <dbReference type="ARBA" id="ARBA00022475"/>
    </source>
</evidence>
<evidence type="ECO:0000256" key="5">
    <source>
        <dbReference type="ARBA" id="ARBA00022989"/>
    </source>
</evidence>
<keyword evidence="8" id="KW-0449">Lipoprotein</keyword>
<dbReference type="AlphaFoldDB" id="A0A4V2SPT5"/>
<dbReference type="InParanoid" id="A0A4V2SPT5"/>
<dbReference type="NCBIfam" id="TIGR00544">
    <property type="entry name" value="lgt"/>
    <property type="match status" value="1"/>
</dbReference>
<dbReference type="Pfam" id="PF01790">
    <property type="entry name" value="LGT"/>
    <property type="match status" value="1"/>
</dbReference>
<keyword evidence="2 7" id="KW-1003">Cell membrane</keyword>
<evidence type="ECO:0000256" key="7">
    <source>
        <dbReference type="HAMAP-Rule" id="MF_01147"/>
    </source>
</evidence>
<keyword evidence="6 7" id="KW-0472">Membrane</keyword>
<evidence type="ECO:0000256" key="1">
    <source>
        <dbReference type="ARBA" id="ARBA00007150"/>
    </source>
</evidence>
<feature type="transmembrane region" description="Helical" evidence="7">
    <location>
        <begin position="213"/>
        <end position="229"/>
    </location>
</feature>
<feature type="transmembrane region" description="Helical" evidence="7">
    <location>
        <begin position="64"/>
        <end position="84"/>
    </location>
</feature>
<comment type="subcellular location">
    <subcellularLocation>
        <location evidence="7">Cell membrane</location>
        <topology evidence="7">Multi-pass membrane protein</topology>
    </subcellularLocation>
</comment>
<dbReference type="PROSITE" id="PS01311">
    <property type="entry name" value="LGT"/>
    <property type="match status" value="1"/>
</dbReference>
<dbReference type="GO" id="GO:0042158">
    <property type="term" value="P:lipoprotein biosynthetic process"/>
    <property type="evidence" value="ECO:0007669"/>
    <property type="project" value="UniProtKB-UniRule"/>
</dbReference>
<dbReference type="UniPathway" id="UPA00664"/>
<dbReference type="EC" id="2.5.1.145" evidence="7"/>
<dbReference type="EMBL" id="SLXO01000003">
    <property type="protein sequence ID" value="TCP36446.1"/>
    <property type="molecule type" value="Genomic_DNA"/>
</dbReference>
<dbReference type="Proteomes" id="UP000295399">
    <property type="component" value="Unassembled WGS sequence"/>
</dbReference>
<feature type="transmembrane region" description="Helical" evidence="7">
    <location>
        <begin position="27"/>
        <end position="44"/>
    </location>
</feature>
<feature type="binding site" evidence="7">
    <location>
        <position position="147"/>
    </location>
    <ligand>
        <name>a 1,2-diacyl-sn-glycero-3-phospho-(1'-sn-glycerol)</name>
        <dbReference type="ChEBI" id="CHEBI:64716"/>
    </ligand>
</feature>
<reference evidence="8 9" key="1">
    <citation type="submission" date="2019-03" db="EMBL/GenBank/DDBJ databases">
        <title>Genomic Encyclopedia of Type Strains, Phase IV (KMG-IV): sequencing the most valuable type-strain genomes for metagenomic binning, comparative biology and taxonomic classification.</title>
        <authorList>
            <person name="Goeker M."/>
        </authorList>
    </citation>
    <scope>NUCLEOTIDE SEQUENCE [LARGE SCALE GENOMIC DNA]</scope>
    <source>
        <strain evidence="8 9">DSM 2132</strain>
    </source>
</reference>
<comment type="caution">
    <text evidence="8">The sequence shown here is derived from an EMBL/GenBank/DDBJ whole genome shotgun (WGS) entry which is preliminary data.</text>
</comment>
<evidence type="ECO:0000313" key="8">
    <source>
        <dbReference type="EMBL" id="TCP36446.1"/>
    </source>
</evidence>
<dbReference type="RefSeq" id="WP_200287754.1">
    <property type="nucleotide sequence ID" value="NZ_JACIGF010000003.1"/>
</dbReference>
<dbReference type="PANTHER" id="PTHR30589">
    <property type="entry name" value="PROLIPOPROTEIN DIACYLGLYCERYL TRANSFERASE"/>
    <property type="match status" value="1"/>
</dbReference>
<comment type="similarity">
    <text evidence="1 7">Belongs to the Lgt family.</text>
</comment>
<keyword evidence="3 7" id="KW-0808">Transferase</keyword>
<evidence type="ECO:0000313" key="9">
    <source>
        <dbReference type="Proteomes" id="UP000295399"/>
    </source>
</evidence>
<protein>
    <recommendedName>
        <fullName evidence="7">Phosphatidylglycerol--prolipoprotein diacylglyceryl transferase</fullName>
        <ecNumber evidence="7">2.5.1.145</ecNumber>
    </recommendedName>
</protein>
<name>A0A4V2SPT5_RHOSA</name>
<feature type="transmembrane region" description="Helical" evidence="7">
    <location>
        <begin position="104"/>
        <end position="121"/>
    </location>
</feature>
<comment type="catalytic activity">
    <reaction evidence="7">
        <text>L-cysteinyl-[prolipoprotein] + a 1,2-diacyl-sn-glycero-3-phospho-(1'-sn-glycerol) = an S-1,2-diacyl-sn-glyceryl-L-cysteinyl-[prolipoprotein] + sn-glycerol 1-phosphate + H(+)</text>
        <dbReference type="Rhea" id="RHEA:56712"/>
        <dbReference type="Rhea" id="RHEA-COMP:14679"/>
        <dbReference type="Rhea" id="RHEA-COMP:14680"/>
        <dbReference type="ChEBI" id="CHEBI:15378"/>
        <dbReference type="ChEBI" id="CHEBI:29950"/>
        <dbReference type="ChEBI" id="CHEBI:57685"/>
        <dbReference type="ChEBI" id="CHEBI:64716"/>
        <dbReference type="ChEBI" id="CHEBI:140658"/>
        <dbReference type="EC" id="2.5.1.145"/>
    </reaction>
</comment>
<comment type="pathway">
    <text evidence="7">Protein modification; lipoprotein biosynthesis (diacylglyceryl transfer).</text>
</comment>
<dbReference type="FunCoup" id="A0A4V2SPT5">
    <property type="interactions" value="303"/>
</dbReference>
<gene>
    <name evidence="7" type="primary">lgt</name>
    <name evidence="8" type="ORF">EV659_103337</name>
</gene>
<comment type="function">
    <text evidence="7">Catalyzes the transfer of the diacylglyceryl group from phosphatidylglycerol to the sulfhydryl group of the N-terminal cysteine of a prolipoprotein, the first step in the formation of mature lipoproteins.</text>
</comment>
<keyword evidence="9" id="KW-1185">Reference proteome</keyword>